<feature type="region of interest" description="Disordered" evidence="1">
    <location>
        <begin position="87"/>
        <end position="117"/>
    </location>
</feature>
<evidence type="ECO:0000256" key="1">
    <source>
        <dbReference type="SAM" id="MobiDB-lite"/>
    </source>
</evidence>
<sequence length="542" mass="62748">MEFTAVGAGEKKVQSRVEGGREEGRRQRSGGLGGLKRFERGGDEFRIIDQMYEEQMGEMQAKVFEKYEKGKKNCTKINLLTKNSPHYKISNHRKNSHPKVQNPIPTPQKTSKLPKVRSKMQNSQNSKINYLSSLNPTLCRDSRIKDLVKGFTSFYKYKKGSLVRHKGFTEVKQREKMSRSLEECKRFGKRFCRKGRTCIRGGRKCRDEGVDEKKEFSEVRNLFPKNSQIPSIKLKNPERMESIKKCHKTIFLNNIATQRSNPETISIHCQLEDINDSLIFDEITEDSEDIKLTLGSKYFAQQTNFIPYEGLKPTDLASVRHKGSLSPRKEPSLYKKFCSDINGPLRSKNSLPTQENKNGDLSALMNTQTTKVINSSKFITRNRISNLGKMSLTPEAKLFKRNRENRMSETKTLGSPKRSLNEIERADFQRNKIFYKHKNQEAKRIQNLCKLVGSVDRKFSSRIDQQIKFENQRQDKLNDTLDIISKLEEAPAFLLKKFYEYRVENMQQEKEFAVNVCKQYKSSLADPSRPISLKKHGLKHTS</sequence>
<dbReference type="EMBL" id="CAMPGE010001032">
    <property type="protein sequence ID" value="CAI2359799.1"/>
    <property type="molecule type" value="Genomic_DNA"/>
</dbReference>
<dbReference type="AlphaFoldDB" id="A0AAD1U406"/>
<evidence type="ECO:0000313" key="2">
    <source>
        <dbReference type="EMBL" id="CAI2359799.1"/>
    </source>
</evidence>
<proteinExistence type="predicted"/>
<reference evidence="2" key="1">
    <citation type="submission" date="2023-07" db="EMBL/GenBank/DDBJ databases">
        <authorList>
            <consortium name="AG Swart"/>
            <person name="Singh M."/>
            <person name="Singh A."/>
            <person name="Seah K."/>
            <person name="Emmerich C."/>
        </authorList>
    </citation>
    <scope>NUCLEOTIDE SEQUENCE</scope>
    <source>
        <strain evidence="2">DP1</strain>
    </source>
</reference>
<organism evidence="2 3">
    <name type="scientific">Euplotes crassus</name>
    <dbReference type="NCBI Taxonomy" id="5936"/>
    <lineage>
        <taxon>Eukaryota</taxon>
        <taxon>Sar</taxon>
        <taxon>Alveolata</taxon>
        <taxon>Ciliophora</taxon>
        <taxon>Intramacronucleata</taxon>
        <taxon>Spirotrichea</taxon>
        <taxon>Hypotrichia</taxon>
        <taxon>Euplotida</taxon>
        <taxon>Euplotidae</taxon>
        <taxon>Moneuplotes</taxon>
    </lineage>
</organism>
<feature type="compositionally biased region" description="Basic and acidic residues" evidence="1">
    <location>
        <begin position="9"/>
        <end position="26"/>
    </location>
</feature>
<feature type="region of interest" description="Disordered" evidence="1">
    <location>
        <begin position="1"/>
        <end position="37"/>
    </location>
</feature>
<protein>
    <submittedName>
        <fullName evidence="2">Uncharacterized protein</fullName>
    </submittedName>
</protein>
<evidence type="ECO:0000313" key="3">
    <source>
        <dbReference type="Proteomes" id="UP001295684"/>
    </source>
</evidence>
<gene>
    <name evidence="2" type="ORF">ECRASSUSDP1_LOCUS1093</name>
</gene>
<dbReference type="Proteomes" id="UP001295684">
    <property type="component" value="Unassembled WGS sequence"/>
</dbReference>
<name>A0AAD1U406_EUPCR</name>
<comment type="caution">
    <text evidence="2">The sequence shown here is derived from an EMBL/GenBank/DDBJ whole genome shotgun (WGS) entry which is preliminary data.</text>
</comment>
<keyword evidence="3" id="KW-1185">Reference proteome</keyword>
<accession>A0AAD1U406</accession>